<reference evidence="3" key="1">
    <citation type="submission" date="2021-01" db="EMBL/GenBank/DDBJ databases">
        <title>Microvirga sp.</title>
        <authorList>
            <person name="Kim M.K."/>
        </authorList>
    </citation>
    <scope>NUCLEOTIDE SEQUENCE</scope>
    <source>
        <strain evidence="3">5420S-16</strain>
    </source>
</reference>
<proteinExistence type="predicted"/>
<sequence>MQGILYEEPSIWLFLLITVIMGGWAAWMTGRAIAMTWRPFWVLIAYLFILGAAVRFIHFALFGGTLLSFHYYAIDTIVLLVIGALGFQYRRARMMTTQYRWLYERTGLFSWREKASATKG</sequence>
<name>A0A937CW60_9HYPH</name>
<keyword evidence="1" id="KW-0812">Transmembrane</keyword>
<evidence type="ECO:0000259" key="2">
    <source>
        <dbReference type="Pfam" id="PF21741"/>
    </source>
</evidence>
<dbReference type="EMBL" id="JAEQMY010000003">
    <property type="protein sequence ID" value="MBL0402943.1"/>
    <property type="molecule type" value="Genomic_DNA"/>
</dbReference>
<accession>A0A937CW60</accession>
<feature type="transmembrane region" description="Helical" evidence="1">
    <location>
        <begin position="69"/>
        <end position="87"/>
    </location>
</feature>
<dbReference type="InterPro" id="IPR049201">
    <property type="entry name" value="DUF6867"/>
</dbReference>
<organism evidence="3 4">
    <name type="scientific">Microvirga aerilata</name>
    <dbReference type="NCBI Taxonomy" id="670292"/>
    <lineage>
        <taxon>Bacteria</taxon>
        <taxon>Pseudomonadati</taxon>
        <taxon>Pseudomonadota</taxon>
        <taxon>Alphaproteobacteria</taxon>
        <taxon>Hyphomicrobiales</taxon>
        <taxon>Methylobacteriaceae</taxon>
        <taxon>Microvirga</taxon>
    </lineage>
</organism>
<feature type="transmembrane region" description="Helical" evidence="1">
    <location>
        <begin position="40"/>
        <end position="63"/>
    </location>
</feature>
<dbReference type="Proteomes" id="UP000605848">
    <property type="component" value="Unassembled WGS sequence"/>
</dbReference>
<comment type="caution">
    <text evidence="3">The sequence shown here is derived from an EMBL/GenBank/DDBJ whole genome shotgun (WGS) entry which is preliminary data.</text>
</comment>
<gene>
    <name evidence="3" type="ORF">JKG68_03075</name>
</gene>
<evidence type="ECO:0000256" key="1">
    <source>
        <dbReference type="SAM" id="Phobius"/>
    </source>
</evidence>
<dbReference type="AlphaFoldDB" id="A0A937CW60"/>
<evidence type="ECO:0000313" key="4">
    <source>
        <dbReference type="Proteomes" id="UP000605848"/>
    </source>
</evidence>
<keyword evidence="1" id="KW-1133">Transmembrane helix</keyword>
<dbReference type="Pfam" id="PF21741">
    <property type="entry name" value="DUF6867"/>
    <property type="match status" value="1"/>
</dbReference>
<protein>
    <recommendedName>
        <fullName evidence="2">DUF6867 domain-containing protein</fullName>
    </recommendedName>
</protein>
<dbReference type="RefSeq" id="WP_202055768.1">
    <property type="nucleotide sequence ID" value="NZ_JAEQMY010000003.1"/>
</dbReference>
<keyword evidence="1" id="KW-0472">Membrane</keyword>
<feature type="domain" description="DUF6867" evidence="2">
    <location>
        <begin position="10"/>
        <end position="114"/>
    </location>
</feature>
<evidence type="ECO:0000313" key="3">
    <source>
        <dbReference type="EMBL" id="MBL0402943.1"/>
    </source>
</evidence>
<keyword evidence="4" id="KW-1185">Reference proteome</keyword>
<feature type="transmembrane region" description="Helical" evidence="1">
    <location>
        <begin position="12"/>
        <end position="28"/>
    </location>
</feature>